<name>A0A9P5PKC6_9AGAR</name>
<dbReference type="OrthoDB" id="10667036at2759"/>
<proteinExistence type="predicted"/>
<dbReference type="Proteomes" id="UP000772434">
    <property type="component" value="Unassembled WGS sequence"/>
</dbReference>
<reference evidence="2" key="1">
    <citation type="submission" date="2020-11" db="EMBL/GenBank/DDBJ databases">
        <authorList>
            <consortium name="DOE Joint Genome Institute"/>
            <person name="Ahrendt S."/>
            <person name="Riley R."/>
            <person name="Andreopoulos W."/>
            <person name="Labutti K."/>
            <person name="Pangilinan J."/>
            <person name="Ruiz-Duenas F.J."/>
            <person name="Barrasa J.M."/>
            <person name="Sanchez-Garcia M."/>
            <person name="Camarero S."/>
            <person name="Miyauchi S."/>
            <person name="Serrano A."/>
            <person name="Linde D."/>
            <person name="Babiker R."/>
            <person name="Drula E."/>
            <person name="Ayuso-Fernandez I."/>
            <person name="Pacheco R."/>
            <person name="Padilla G."/>
            <person name="Ferreira P."/>
            <person name="Barriuso J."/>
            <person name="Kellner H."/>
            <person name="Castanera R."/>
            <person name="Alfaro M."/>
            <person name="Ramirez L."/>
            <person name="Pisabarro A.G."/>
            <person name="Kuo A."/>
            <person name="Tritt A."/>
            <person name="Lipzen A."/>
            <person name="He G."/>
            <person name="Yan M."/>
            <person name="Ng V."/>
            <person name="Cullen D."/>
            <person name="Martin F."/>
            <person name="Rosso M.-N."/>
            <person name="Henrissat B."/>
            <person name="Hibbett D."/>
            <person name="Martinez A.T."/>
            <person name="Grigoriev I.V."/>
        </authorList>
    </citation>
    <scope>NUCLEOTIDE SEQUENCE</scope>
    <source>
        <strain evidence="2">AH 40177</strain>
    </source>
</reference>
<gene>
    <name evidence="2" type="ORF">BDP27DRAFT_117725</name>
</gene>
<accession>A0A9P5PKC6</accession>
<evidence type="ECO:0000256" key="1">
    <source>
        <dbReference type="SAM" id="MobiDB-lite"/>
    </source>
</evidence>
<comment type="caution">
    <text evidence="2">The sequence shown here is derived from an EMBL/GenBank/DDBJ whole genome shotgun (WGS) entry which is preliminary data.</text>
</comment>
<feature type="region of interest" description="Disordered" evidence="1">
    <location>
        <begin position="473"/>
        <end position="513"/>
    </location>
</feature>
<dbReference type="AlphaFoldDB" id="A0A9P5PKC6"/>
<organism evidence="2 3">
    <name type="scientific">Rhodocollybia butyracea</name>
    <dbReference type="NCBI Taxonomy" id="206335"/>
    <lineage>
        <taxon>Eukaryota</taxon>
        <taxon>Fungi</taxon>
        <taxon>Dikarya</taxon>
        <taxon>Basidiomycota</taxon>
        <taxon>Agaricomycotina</taxon>
        <taxon>Agaricomycetes</taxon>
        <taxon>Agaricomycetidae</taxon>
        <taxon>Agaricales</taxon>
        <taxon>Marasmiineae</taxon>
        <taxon>Omphalotaceae</taxon>
        <taxon>Rhodocollybia</taxon>
    </lineage>
</organism>
<protein>
    <submittedName>
        <fullName evidence="2">Uncharacterized protein</fullName>
    </submittedName>
</protein>
<feature type="compositionally biased region" description="Low complexity" evidence="1">
    <location>
        <begin position="475"/>
        <end position="486"/>
    </location>
</feature>
<dbReference type="EMBL" id="JADNRY010000114">
    <property type="protein sequence ID" value="KAF9064824.1"/>
    <property type="molecule type" value="Genomic_DNA"/>
</dbReference>
<keyword evidence="3" id="KW-1185">Reference proteome</keyword>
<evidence type="ECO:0000313" key="2">
    <source>
        <dbReference type="EMBL" id="KAF9064824.1"/>
    </source>
</evidence>
<sequence length="513" mass="55920">MTTKINWFNNNNSRSSKAKNSINLIFDPASSSCAVLTNVQPSKKKTRMLSRMQMFSKLYYATHISEELESDMRDWCLENDQPCCSSGARMEFYHVILKQEWAAATPDQHEEVETAWKKAKDEMTAARLAEASDGEDEMETKVEDPLDELREAVAKVKYLEGPELDEFVEGIPVILSQLGNFLAGKVPSIWMFMGMLRDPKSSEKLISVGFHQGRDSSGKAFYETFPGFNASIMHPLKDFAKSALGDTLRIVDKSERTVGPDMVMAMLHGSTPATANDTVESVVPTRAISAPAPSSTAPAAFVAHAEFSVAPVNSPTNTTFDALLQDSSLQDLINDPSLFTLPDLPSDRDFQFFGTQMSCLDGLNNAIPSLGLDVEQWDDLMDGTMGMDSMDMSFFNTPVNTGDMNSLWPDIDITAMSSTLPMMPSPVLPETAPTFPLTSPALPMASAAPAHAPSVTESTTGLISFRDFLATGIPSDNDTSNSTTTQTRKRKSTGEELKAAPAKRSTVISPAPT</sequence>
<evidence type="ECO:0000313" key="3">
    <source>
        <dbReference type="Proteomes" id="UP000772434"/>
    </source>
</evidence>